<dbReference type="Pfam" id="PF00512">
    <property type="entry name" value="HisKA"/>
    <property type="match status" value="1"/>
</dbReference>
<dbReference type="AlphaFoldDB" id="A0A0J1KQF4"/>
<evidence type="ECO:0000313" key="16">
    <source>
        <dbReference type="EMBL" id="KLV18925.1"/>
    </source>
</evidence>
<sequence length="340" mass="39757">MNIGEFTKDQMVVILSNVLVFIILAGILLTANVQFIIIFFVFCIWFFPLISYMVIEFIKCKNYYNEINGILENLEKKYLLPEVVKEANFIHGEKLNAILKELSRDMHENVKYYRDIQLNYREYIETWVHEIKTPIASTKLIIENNQNEVTNKIDSQMDRIERFVEQVLYYSRSNNVNKDYIIKPINLDNVVRNVIKRNYRDFIHKRIKLDIQDIGEIVYSDGKWVEFIINQIIGNSIKYSNNKEQMIRIYSIKKTNSVILTIEDNGVGIVTKDINRVFEKGFTGENGRRFSKSTGMGLYLCEKLCSKLGLKIGIESEVNKGTRVTLIFPLSGMVTFESYL</sequence>
<comment type="catalytic activity">
    <reaction evidence="1">
        <text>ATP + protein L-histidine = ADP + protein N-phospho-L-histidine.</text>
        <dbReference type="EC" id="2.7.13.3"/>
    </reaction>
</comment>
<keyword evidence="7 14" id="KW-0812">Transmembrane</keyword>
<evidence type="ECO:0000256" key="11">
    <source>
        <dbReference type="ARBA" id="ARBA00022989"/>
    </source>
</evidence>
<evidence type="ECO:0000256" key="9">
    <source>
        <dbReference type="ARBA" id="ARBA00022777"/>
    </source>
</evidence>
<reference evidence="16 17" key="1">
    <citation type="submission" date="2015-05" db="EMBL/GenBank/DDBJ databases">
        <title>Whole genome sequence and identification of bacterial endophytes from Costus igneus.</title>
        <authorList>
            <person name="Lee Y.P."/>
            <person name="Gan H.M."/>
            <person name="Eng W."/>
            <person name="Wheatley M.S."/>
            <person name="Caraballo A."/>
            <person name="Polter S."/>
            <person name="Savka M.A."/>
            <person name="Hudson A.O."/>
        </authorList>
    </citation>
    <scope>NUCLEOTIDE SEQUENCE [LARGE SCALE GENOMIC DNA]</scope>
    <source>
        <strain evidence="16 17">RIT375</strain>
    </source>
</reference>
<keyword evidence="13 14" id="KW-0472">Membrane</keyword>
<organism evidence="16 17">
    <name type="scientific">Bacillus anthracis</name>
    <name type="common">anthrax bacterium</name>
    <dbReference type="NCBI Taxonomy" id="1392"/>
    <lineage>
        <taxon>Bacteria</taxon>
        <taxon>Bacillati</taxon>
        <taxon>Bacillota</taxon>
        <taxon>Bacilli</taxon>
        <taxon>Bacillales</taxon>
        <taxon>Bacillaceae</taxon>
        <taxon>Bacillus</taxon>
        <taxon>Bacillus cereus group</taxon>
    </lineage>
</organism>
<evidence type="ECO:0000259" key="15">
    <source>
        <dbReference type="PROSITE" id="PS50109"/>
    </source>
</evidence>
<dbReference type="InterPro" id="IPR050351">
    <property type="entry name" value="BphY/WalK/GraS-like"/>
</dbReference>
<dbReference type="EC" id="2.7.13.3" evidence="3"/>
<dbReference type="PATRIC" id="fig|1392.242.peg.5010"/>
<dbReference type="InterPro" id="IPR003661">
    <property type="entry name" value="HisK_dim/P_dom"/>
</dbReference>
<keyword evidence="12" id="KW-0902">Two-component regulatory system</keyword>
<dbReference type="InterPro" id="IPR004358">
    <property type="entry name" value="Sig_transdc_His_kin-like_C"/>
</dbReference>
<feature type="transmembrane region" description="Helical" evidence="14">
    <location>
        <begin position="35"/>
        <end position="55"/>
    </location>
</feature>
<evidence type="ECO:0000313" key="17">
    <source>
        <dbReference type="Proteomes" id="UP000035904"/>
    </source>
</evidence>
<name>A0A0J1KQF4_BACAN</name>
<dbReference type="Pfam" id="PF02518">
    <property type="entry name" value="HATPase_c"/>
    <property type="match status" value="1"/>
</dbReference>
<dbReference type="InterPro" id="IPR036097">
    <property type="entry name" value="HisK_dim/P_sf"/>
</dbReference>
<dbReference type="Proteomes" id="UP000035904">
    <property type="component" value="Unassembled WGS sequence"/>
</dbReference>
<keyword evidence="4" id="KW-1003">Cell membrane</keyword>
<evidence type="ECO:0000256" key="5">
    <source>
        <dbReference type="ARBA" id="ARBA00022553"/>
    </source>
</evidence>
<dbReference type="SUPFAM" id="SSF47384">
    <property type="entry name" value="Homodimeric domain of signal transducing histidine kinase"/>
    <property type="match status" value="1"/>
</dbReference>
<evidence type="ECO:0000256" key="6">
    <source>
        <dbReference type="ARBA" id="ARBA00022679"/>
    </source>
</evidence>
<dbReference type="PROSITE" id="PS50109">
    <property type="entry name" value="HIS_KIN"/>
    <property type="match status" value="1"/>
</dbReference>
<proteinExistence type="predicted"/>
<dbReference type="InterPro" id="IPR003594">
    <property type="entry name" value="HATPase_dom"/>
</dbReference>
<evidence type="ECO:0000256" key="8">
    <source>
        <dbReference type="ARBA" id="ARBA00022741"/>
    </source>
</evidence>
<dbReference type="GO" id="GO:0016036">
    <property type="term" value="P:cellular response to phosphate starvation"/>
    <property type="evidence" value="ECO:0007669"/>
    <property type="project" value="TreeGrafter"/>
</dbReference>
<dbReference type="Gene3D" id="3.30.565.10">
    <property type="entry name" value="Histidine kinase-like ATPase, C-terminal domain"/>
    <property type="match status" value="1"/>
</dbReference>
<dbReference type="GO" id="GO:0000155">
    <property type="term" value="F:phosphorelay sensor kinase activity"/>
    <property type="evidence" value="ECO:0007669"/>
    <property type="project" value="InterPro"/>
</dbReference>
<dbReference type="GO" id="GO:0005524">
    <property type="term" value="F:ATP binding"/>
    <property type="evidence" value="ECO:0007669"/>
    <property type="project" value="UniProtKB-KW"/>
</dbReference>
<evidence type="ECO:0000256" key="13">
    <source>
        <dbReference type="ARBA" id="ARBA00023136"/>
    </source>
</evidence>
<keyword evidence="10" id="KW-0067">ATP-binding</keyword>
<keyword evidence="5" id="KW-0597">Phosphoprotein</keyword>
<evidence type="ECO:0000256" key="1">
    <source>
        <dbReference type="ARBA" id="ARBA00000085"/>
    </source>
</evidence>
<keyword evidence="6" id="KW-0808">Transferase</keyword>
<evidence type="ECO:0000256" key="4">
    <source>
        <dbReference type="ARBA" id="ARBA00022475"/>
    </source>
</evidence>
<dbReference type="EMBL" id="LDPG01000005">
    <property type="protein sequence ID" value="KLV18925.1"/>
    <property type="molecule type" value="Genomic_DNA"/>
</dbReference>
<keyword evidence="8" id="KW-0547">Nucleotide-binding</keyword>
<dbReference type="CDD" id="cd00082">
    <property type="entry name" value="HisKA"/>
    <property type="match status" value="1"/>
</dbReference>
<feature type="transmembrane region" description="Helical" evidence="14">
    <location>
        <begin position="12"/>
        <end position="29"/>
    </location>
</feature>
<evidence type="ECO:0000256" key="14">
    <source>
        <dbReference type="SAM" id="Phobius"/>
    </source>
</evidence>
<dbReference type="SUPFAM" id="SSF55874">
    <property type="entry name" value="ATPase domain of HSP90 chaperone/DNA topoisomerase II/histidine kinase"/>
    <property type="match status" value="1"/>
</dbReference>
<dbReference type="InterPro" id="IPR036890">
    <property type="entry name" value="HATPase_C_sf"/>
</dbReference>
<evidence type="ECO:0000256" key="2">
    <source>
        <dbReference type="ARBA" id="ARBA00004651"/>
    </source>
</evidence>
<gene>
    <name evidence="16" type="ORF">ABW01_10060</name>
</gene>
<dbReference type="InterPro" id="IPR005467">
    <property type="entry name" value="His_kinase_dom"/>
</dbReference>
<comment type="caution">
    <text evidence="16">The sequence shown here is derived from an EMBL/GenBank/DDBJ whole genome shotgun (WGS) entry which is preliminary data.</text>
</comment>
<protein>
    <recommendedName>
        <fullName evidence="3">histidine kinase</fullName>
        <ecNumber evidence="3">2.7.13.3</ecNumber>
    </recommendedName>
</protein>
<accession>A0A0J1KQF4</accession>
<evidence type="ECO:0000256" key="3">
    <source>
        <dbReference type="ARBA" id="ARBA00012438"/>
    </source>
</evidence>
<dbReference type="PRINTS" id="PR00344">
    <property type="entry name" value="BCTRLSENSOR"/>
</dbReference>
<comment type="subcellular location">
    <subcellularLocation>
        <location evidence="2">Cell membrane</location>
        <topology evidence="2">Multi-pass membrane protein</topology>
    </subcellularLocation>
</comment>
<evidence type="ECO:0000256" key="12">
    <source>
        <dbReference type="ARBA" id="ARBA00023012"/>
    </source>
</evidence>
<dbReference type="SMART" id="SM00387">
    <property type="entry name" value="HATPase_c"/>
    <property type="match status" value="1"/>
</dbReference>
<keyword evidence="9 16" id="KW-0418">Kinase</keyword>
<evidence type="ECO:0000256" key="7">
    <source>
        <dbReference type="ARBA" id="ARBA00022692"/>
    </source>
</evidence>
<dbReference type="GO" id="GO:0004721">
    <property type="term" value="F:phosphoprotein phosphatase activity"/>
    <property type="evidence" value="ECO:0007669"/>
    <property type="project" value="TreeGrafter"/>
</dbReference>
<feature type="domain" description="Histidine kinase" evidence="15">
    <location>
        <begin position="126"/>
        <end position="332"/>
    </location>
</feature>
<dbReference type="PANTHER" id="PTHR45453:SF2">
    <property type="entry name" value="HISTIDINE KINASE"/>
    <property type="match status" value="1"/>
</dbReference>
<dbReference type="GO" id="GO:0005886">
    <property type="term" value="C:plasma membrane"/>
    <property type="evidence" value="ECO:0007669"/>
    <property type="project" value="UniProtKB-SubCell"/>
</dbReference>
<evidence type="ECO:0000256" key="10">
    <source>
        <dbReference type="ARBA" id="ARBA00022840"/>
    </source>
</evidence>
<dbReference type="RefSeq" id="WP_001991032.1">
    <property type="nucleotide sequence ID" value="NZ_LDPG01000005.1"/>
</dbReference>
<keyword evidence="11 14" id="KW-1133">Transmembrane helix</keyword>
<dbReference type="PANTHER" id="PTHR45453">
    <property type="entry name" value="PHOSPHATE REGULON SENSOR PROTEIN PHOR"/>
    <property type="match status" value="1"/>
</dbReference>